<name>A0A975BY00_9BACT</name>
<dbReference type="Proteomes" id="UP000663722">
    <property type="component" value="Chromosome"/>
</dbReference>
<evidence type="ECO:0000313" key="2">
    <source>
        <dbReference type="EMBL" id="QTA93859.1"/>
    </source>
</evidence>
<feature type="region of interest" description="Disordered" evidence="1">
    <location>
        <begin position="1"/>
        <end position="24"/>
    </location>
</feature>
<protein>
    <submittedName>
        <fullName evidence="2">Uncharacterized protein</fullName>
    </submittedName>
</protein>
<keyword evidence="3" id="KW-1185">Reference proteome</keyword>
<evidence type="ECO:0000256" key="1">
    <source>
        <dbReference type="SAM" id="MobiDB-lite"/>
    </source>
</evidence>
<proteinExistence type="predicted"/>
<dbReference type="AlphaFoldDB" id="A0A975BY00"/>
<evidence type="ECO:0000313" key="3">
    <source>
        <dbReference type="Proteomes" id="UP000663722"/>
    </source>
</evidence>
<reference evidence="2" key="1">
    <citation type="journal article" date="2021" name="Microb. Physiol.">
        <title>Proteogenomic Insights into the Physiology of Marine, Sulfate-Reducing, Filamentous Desulfonema limicola and Desulfonema magnum.</title>
        <authorList>
            <person name="Schnaars V."/>
            <person name="Wohlbrand L."/>
            <person name="Scheve S."/>
            <person name="Hinrichs C."/>
            <person name="Reinhardt R."/>
            <person name="Rabus R."/>
        </authorList>
    </citation>
    <scope>NUCLEOTIDE SEQUENCE</scope>
    <source>
        <strain evidence="2">4be13</strain>
    </source>
</reference>
<dbReference type="KEGG" id="dmm:dnm_099670"/>
<gene>
    <name evidence="2" type="ORF">dnm_099670</name>
</gene>
<organism evidence="2 3">
    <name type="scientific">Desulfonema magnum</name>
    <dbReference type="NCBI Taxonomy" id="45655"/>
    <lineage>
        <taxon>Bacteria</taxon>
        <taxon>Pseudomonadati</taxon>
        <taxon>Thermodesulfobacteriota</taxon>
        <taxon>Desulfobacteria</taxon>
        <taxon>Desulfobacterales</taxon>
        <taxon>Desulfococcaceae</taxon>
        <taxon>Desulfonema</taxon>
    </lineage>
</organism>
<accession>A0A975BY00</accession>
<dbReference type="EMBL" id="CP061800">
    <property type="protein sequence ID" value="QTA93859.1"/>
    <property type="molecule type" value="Genomic_DNA"/>
</dbReference>
<sequence length="43" mass="4851">MYRTKKTGGKETRLFSPDEAVSPVGKSRVSPALIFFVLYTDTR</sequence>